<evidence type="ECO:0000313" key="4">
    <source>
        <dbReference type="Proteomes" id="UP000007947"/>
    </source>
</evidence>
<accession>F5XTW6</accession>
<feature type="transmembrane region" description="Helical" evidence="2">
    <location>
        <begin position="178"/>
        <end position="198"/>
    </location>
</feature>
<keyword evidence="2" id="KW-0812">Transmembrane</keyword>
<dbReference type="Proteomes" id="UP000007947">
    <property type="component" value="Chromosome"/>
</dbReference>
<gene>
    <name evidence="3" type="ordered locus">MLP_45510</name>
</gene>
<keyword evidence="2" id="KW-1133">Transmembrane helix</keyword>
<keyword evidence="4" id="KW-1185">Reference proteome</keyword>
<organism evidence="3 4">
    <name type="scientific">Microlunatus phosphovorus (strain ATCC 700054 / DSM 10555 / JCM 9379 / NBRC 101784 / NCIMB 13414 / VKM Ac-1990 / NM-1)</name>
    <dbReference type="NCBI Taxonomy" id="1032480"/>
    <lineage>
        <taxon>Bacteria</taxon>
        <taxon>Bacillati</taxon>
        <taxon>Actinomycetota</taxon>
        <taxon>Actinomycetes</taxon>
        <taxon>Propionibacteriales</taxon>
        <taxon>Propionibacteriaceae</taxon>
        <taxon>Microlunatus</taxon>
    </lineage>
</organism>
<protein>
    <submittedName>
        <fullName evidence="3">Uncharacterized protein</fullName>
    </submittedName>
</protein>
<sequence length="200" mass="20727">MDTGAVPKSFHRSTAATDSHRHRGSTWHRSWPAALGVLVAAGTAYGLTDARAVAPIVAASGLVYLAAGASGRRGAAWIAFAVTFALITLQKFVGLDALPWLLALAAALLVVGIAGRRSRPWWSFPLQAAAMVVLGAIAFVALQLNPAAGGLLVAAALLGHAGWDIHHFRADRVVAQSLAQFCAVLDVLVAVFVAVLALHS</sequence>
<evidence type="ECO:0000313" key="3">
    <source>
        <dbReference type="EMBL" id="BAK37565.1"/>
    </source>
</evidence>
<dbReference type="AlphaFoldDB" id="F5XTW6"/>
<proteinExistence type="predicted"/>
<dbReference type="KEGG" id="mph:MLP_45510"/>
<name>F5XTW6_MICPN</name>
<feature type="transmembrane region" description="Helical" evidence="2">
    <location>
        <begin position="52"/>
        <end position="67"/>
    </location>
</feature>
<feature type="transmembrane region" description="Helical" evidence="2">
    <location>
        <begin position="122"/>
        <end position="142"/>
    </location>
</feature>
<feature type="transmembrane region" description="Helical" evidence="2">
    <location>
        <begin position="98"/>
        <end position="115"/>
    </location>
</feature>
<dbReference type="STRING" id="1032480.MLP_45510"/>
<evidence type="ECO:0000256" key="2">
    <source>
        <dbReference type="SAM" id="Phobius"/>
    </source>
</evidence>
<reference evidence="3 4" key="1">
    <citation type="submission" date="2011-05" db="EMBL/GenBank/DDBJ databases">
        <title>Whole genome sequence of Microlunatus phosphovorus NM-1.</title>
        <authorList>
            <person name="Hosoyama A."/>
            <person name="Sasaki K."/>
            <person name="Harada T."/>
            <person name="Igarashi R."/>
            <person name="Kawakoshi A."/>
            <person name="Sasagawa M."/>
            <person name="Fukada J."/>
            <person name="Nakamura S."/>
            <person name="Katano Y."/>
            <person name="Hanada S."/>
            <person name="Kamagata Y."/>
            <person name="Nakamura N."/>
            <person name="Yamazaki S."/>
            <person name="Fujita N."/>
        </authorList>
    </citation>
    <scope>NUCLEOTIDE SEQUENCE [LARGE SCALE GENOMIC DNA]</scope>
    <source>
        <strain evidence="4">ATCC 700054 / DSM 10555 / JCM 9379 / NBRC 101784 / NCIMB 13414 / VKM Ac-1990 / NM-1</strain>
    </source>
</reference>
<dbReference type="eggNOG" id="ENOG5032TMC">
    <property type="taxonomic scope" value="Bacteria"/>
</dbReference>
<evidence type="ECO:0000256" key="1">
    <source>
        <dbReference type="SAM" id="MobiDB-lite"/>
    </source>
</evidence>
<dbReference type="RefSeq" id="WP_013865399.1">
    <property type="nucleotide sequence ID" value="NC_015635.1"/>
</dbReference>
<dbReference type="HOGENOM" id="CLU_120348_0_0_11"/>
<dbReference type="EMBL" id="AP012204">
    <property type="protein sequence ID" value="BAK37565.1"/>
    <property type="molecule type" value="Genomic_DNA"/>
</dbReference>
<keyword evidence="2" id="KW-0472">Membrane</keyword>
<feature type="transmembrane region" description="Helical" evidence="2">
    <location>
        <begin position="74"/>
        <end position="92"/>
    </location>
</feature>
<feature type="region of interest" description="Disordered" evidence="1">
    <location>
        <begin position="1"/>
        <end position="26"/>
    </location>
</feature>